<dbReference type="GO" id="GO:0005975">
    <property type="term" value="P:carbohydrate metabolic process"/>
    <property type="evidence" value="ECO:0007669"/>
    <property type="project" value="InterPro"/>
</dbReference>
<evidence type="ECO:0000313" key="1">
    <source>
        <dbReference type="EMBL" id="EST45933.1"/>
    </source>
</evidence>
<dbReference type="Gene3D" id="2.70.98.10">
    <property type="match status" value="1"/>
</dbReference>
<gene>
    <name evidence="1" type="ORF">SS50377_13912</name>
    <name evidence="2" type="ORF">SS50377_24524</name>
</gene>
<reference evidence="1 2" key="1">
    <citation type="journal article" date="2014" name="PLoS Genet.">
        <title>The Genome of Spironucleus salmonicida Highlights a Fish Pathogen Adapted to Fluctuating Environments.</title>
        <authorList>
            <person name="Xu F."/>
            <person name="Jerlstrom-Hultqvist J."/>
            <person name="Einarsson E."/>
            <person name="Astvaldsson A."/>
            <person name="Svard S.G."/>
            <person name="Andersson J.O."/>
        </authorList>
    </citation>
    <scope>NUCLEOTIDE SEQUENCE</scope>
    <source>
        <strain evidence="2">ATCC 50377</strain>
    </source>
</reference>
<protein>
    <submittedName>
        <fullName evidence="1">Aldose 1-epimerase</fullName>
    </submittedName>
    <submittedName>
        <fullName evidence="2">Glucose-6-phosphate 1-epimerase</fullName>
    </submittedName>
</protein>
<keyword evidence="3" id="KW-1185">Reference proteome</keyword>
<dbReference type="VEuPathDB" id="GiardiaDB:SS50377_24524"/>
<dbReference type="AlphaFoldDB" id="V6LNW2"/>
<dbReference type="InterPro" id="IPR008183">
    <property type="entry name" value="Aldose_1/G6P_1-epimerase"/>
</dbReference>
<evidence type="ECO:0000313" key="3">
    <source>
        <dbReference type="Proteomes" id="UP000018208"/>
    </source>
</evidence>
<reference evidence="2" key="2">
    <citation type="submission" date="2020-12" db="EMBL/GenBank/DDBJ databases">
        <title>New Spironucleus salmonicida genome in near-complete chromosomes.</title>
        <authorList>
            <person name="Xu F."/>
            <person name="Kurt Z."/>
            <person name="Jimenez-Gonzalez A."/>
            <person name="Astvaldsson A."/>
            <person name="Andersson J.O."/>
            <person name="Svard S.G."/>
        </authorList>
    </citation>
    <scope>NUCLEOTIDE SEQUENCE</scope>
    <source>
        <strain evidence="2">ATCC 50377</strain>
    </source>
</reference>
<dbReference type="GO" id="GO:0030246">
    <property type="term" value="F:carbohydrate binding"/>
    <property type="evidence" value="ECO:0007669"/>
    <property type="project" value="InterPro"/>
</dbReference>
<accession>V6LNW2</accession>
<evidence type="ECO:0000313" key="2">
    <source>
        <dbReference type="EMBL" id="KAH0574566.1"/>
    </source>
</evidence>
<dbReference type="GO" id="GO:0016853">
    <property type="term" value="F:isomerase activity"/>
    <property type="evidence" value="ECO:0007669"/>
    <property type="project" value="InterPro"/>
</dbReference>
<dbReference type="PANTHER" id="PTHR11122:SF13">
    <property type="entry name" value="GLUCOSE-6-PHOSPHATE 1-EPIMERASE"/>
    <property type="match status" value="1"/>
</dbReference>
<dbReference type="EMBL" id="KI546085">
    <property type="protein sequence ID" value="EST45933.1"/>
    <property type="molecule type" value="Genomic_DNA"/>
</dbReference>
<organism evidence="1">
    <name type="scientific">Spironucleus salmonicida</name>
    <dbReference type="NCBI Taxonomy" id="348837"/>
    <lineage>
        <taxon>Eukaryota</taxon>
        <taxon>Metamonada</taxon>
        <taxon>Diplomonadida</taxon>
        <taxon>Hexamitidae</taxon>
        <taxon>Hexamitinae</taxon>
        <taxon>Spironucleus</taxon>
    </lineage>
</organism>
<dbReference type="Proteomes" id="UP000018208">
    <property type="component" value="Unassembled WGS sequence"/>
</dbReference>
<dbReference type="Pfam" id="PF01263">
    <property type="entry name" value="Aldose_epim"/>
    <property type="match status" value="1"/>
</dbReference>
<dbReference type="EMBL" id="AUWU02000004">
    <property type="protein sequence ID" value="KAH0574566.1"/>
    <property type="molecule type" value="Genomic_DNA"/>
</dbReference>
<dbReference type="InterPro" id="IPR014718">
    <property type="entry name" value="GH-type_carb-bd"/>
</dbReference>
<name>V6LNW2_9EUKA</name>
<dbReference type="OrthoDB" id="1659429at2759"/>
<sequence>MEKVISCKYGSLTFTTYGGTLLSAIINGQELLFLSQFSNHPQSPVRGGVPVCWPWFGVDARGRHGTVRNQIWDIIEIHESESSAIAILSTTHQDLKLTITFSLTNIFKVSLKTTNNGKTFPSFSAALHTYFKAGKIFSVTGLGSSYMDKVIQKPQNNQKTDIDFQTTVDRVYSIFDSQIAFSNIKMTPLNADSIVYWNPGKIAQEMADLQSPEGFVCIEAAVLERGDLQEGEVVEFGFEVQVE</sequence>
<dbReference type="PANTHER" id="PTHR11122">
    <property type="entry name" value="APOSPORY-ASSOCIATED PROTEIN C-RELATED"/>
    <property type="match status" value="1"/>
</dbReference>
<proteinExistence type="predicted"/>
<dbReference type="InterPro" id="IPR011013">
    <property type="entry name" value="Gal_mutarotase_sf_dom"/>
</dbReference>
<dbReference type="SUPFAM" id="SSF74650">
    <property type="entry name" value="Galactose mutarotase-like"/>
    <property type="match status" value="1"/>
</dbReference>